<evidence type="ECO:0000313" key="1">
    <source>
        <dbReference type="EMBL" id="KOO40026.1"/>
    </source>
</evidence>
<gene>
    <name evidence="1" type="ORF">AMD02_15120</name>
</gene>
<dbReference type="AlphaFoldDB" id="A0A0M0KME2"/>
<organism evidence="1">
    <name type="scientific">Halalkalibacterium halodurans</name>
    <name type="common">Bacillus halodurans</name>
    <dbReference type="NCBI Taxonomy" id="86665"/>
    <lineage>
        <taxon>Bacteria</taxon>
        <taxon>Bacillati</taxon>
        <taxon>Bacillota</taxon>
        <taxon>Bacilli</taxon>
        <taxon>Bacillales</taxon>
        <taxon>Bacillaceae</taxon>
        <taxon>Halalkalibacterium (ex Joshi et al. 2022)</taxon>
    </lineage>
</organism>
<dbReference type="EMBL" id="LILD01000001">
    <property type="protein sequence ID" value="KOO40026.1"/>
    <property type="molecule type" value="Genomic_DNA"/>
</dbReference>
<dbReference type="PATRIC" id="fig|136160.3.peg.3505"/>
<reference evidence="1" key="1">
    <citation type="submission" date="2015-08" db="EMBL/GenBank/DDBJ databases">
        <title>Complete DNA Sequence of Pseudomonas syringae pv. actinidiae, the Causal Agent of Kiwifruit Canker Disease.</title>
        <authorList>
            <person name="Rikkerink E.H.A."/>
            <person name="Fineran P.C."/>
        </authorList>
    </citation>
    <scope>NUCLEOTIDE SEQUENCE</scope>
    <source>
        <strain evidence="1">DSM 13666</strain>
    </source>
</reference>
<dbReference type="GeneID" id="87596543"/>
<sequence length="141" mass="16150">MRRYGENVNVTEYHVGTAVERKPMTLWPDGTLTDIQVREYPPTARNHTAVIDVFPHMVATDDGDYFTVVDVVIADKSNGEPVLTYCKTFNPRDEPRRIEEYTEYDAVYKAERMGFKEIAEVNVWPSMTNYGQGESYAIESA</sequence>
<proteinExistence type="predicted"/>
<name>A0A0M0KME2_ALKHA</name>
<dbReference type="RefSeq" id="WP_053431874.1">
    <property type="nucleotide sequence ID" value="NZ_CP040441.1"/>
</dbReference>
<protein>
    <submittedName>
        <fullName evidence="1">Uncharacterized protein</fullName>
    </submittedName>
</protein>
<comment type="caution">
    <text evidence="1">The sequence shown here is derived from an EMBL/GenBank/DDBJ whole genome shotgun (WGS) entry which is preliminary data.</text>
</comment>
<accession>A0A0M0KME2</accession>